<dbReference type="NCBIfam" id="TIGR00535">
    <property type="entry name" value="SAM_DCase"/>
    <property type="match status" value="1"/>
</dbReference>
<dbReference type="PANTHER" id="PTHR11570">
    <property type="entry name" value="S-ADENOSYLMETHIONINE DECARBOXYLASE"/>
    <property type="match status" value="1"/>
</dbReference>
<feature type="active site" description="Schiff-base intermediate with substrate; via pyruvic acid" evidence="14">
    <location>
        <position position="99"/>
    </location>
</feature>
<dbReference type="STRING" id="361077.A0A151ZGR5"/>
<evidence type="ECO:0000256" key="12">
    <source>
        <dbReference type="ARBA" id="ARBA00048112"/>
    </source>
</evidence>
<keyword evidence="10 13" id="KW-0704">Schiff base</keyword>
<evidence type="ECO:0000256" key="17">
    <source>
        <dbReference type="PIRSR" id="PIRSR001355-4"/>
    </source>
</evidence>
<dbReference type="Gene3D" id="3.30.360.50">
    <property type="entry name" value="S-adenosylmethionine decarboxylase"/>
    <property type="match status" value="1"/>
</dbReference>
<evidence type="ECO:0000256" key="2">
    <source>
        <dbReference type="ARBA" id="ARBA00008466"/>
    </source>
</evidence>
<organism evidence="19 20">
    <name type="scientific">Tieghemostelium lacteum</name>
    <name type="common">Slime mold</name>
    <name type="synonym">Dictyostelium lacteum</name>
    <dbReference type="NCBI Taxonomy" id="361077"/>
    <lineage>
        <taxon>Eukaryota</taxon>
        <taxon>Amoebozoa</taxon>
        <taxon>Evosea</taxon>
        <taxon>Eumycetozoa</taxon>
        <taxon>Dictyostelia</taxon>
        <taxon>Dictyosteliales</taxon>
        <taxon>Raperosteliaceae</taxon>
        <taxon>Tieghemostelium</taxon>
    </lineage>
</organism>
<keyword evidence="3 13" id="KW-0949">S-adenosyl-L-methionine</keyword>
<dbReference type="FunCoup" id="A0A151ZGR5">
    <property type="interactions" value="347"/>
</dbReference>
<evidence type="ECO:0000256" key="13">
    <source>
        <dbReference type="PIRNR" id="PIRNR001355"/>
    </source>
</evidence>
<evidence type="ECO:0000256" key="15">
    <source>
        <dbReference type="PIRSR" id="PIRSR001355-2"/>
    </source>
</evidence>
<dbReference type="PROSITE" id="PS01336">
    <property type="entry name" value="ADOMETDC"/>
    <property type="match status" value="1"/>
</dbReference>
<name>A0A151ZGR5_TIELA</name>
<keyword evidence="8 13" id="KW-0865">Zymogen</keyword>
<keyword evidence="6 13" id="KW-0745">Spermidine biosynthesis</keyword>
<feature type="active site" description="Proton acceptor; for processing activity" evidence="14">
    <location>
        <position position="270"/>
    </location>
</feature>
<dbReference type="GO" id="GO:0005829">
    <property type="term" value="C:cytosol"/>
    <property type="evidence" value="ECO:0007669"/>
    <property type="project" value="TreeGrafter"/>
</dbReference>
<dbReference type="AlphaFoldDB" id="A0A151ZGR5"/>
<dbReference type="OrthoDB" id="1068353at2759"/>
<keyword evidence="20" id="KW-1185">Reference proteome</keyword>
<dbReference type="InterPro" id="IPR001985">
    <property type="entry name" value="S-AdoMet_decarboxylase_euk"/>
</dbReference>
<dbReference type="PIRSF" id="PIRSF001355">
    <property type="entry name" value="S-AdenosylMet_decarboxylase"/>
    <property type="match status" value="1"/>
</dbReference>
<feature type="binding site" evidence="15">
    <location>
        <position position="38"/>
    </location>
    <ligand>
        <name>substrate</name>
    </ligand>
</feature>
<feature type="chain" id="PRO_5042320373" description="S-adenosylmethionine decarboxylase beta chain" evidence="18">
    <location>
        <begin position="1"/>
        <end position="98"/>
    </location>
</feature>
<evidence type="ECO:0000256" key="6">
    <source>
        <dbReference type="ARBA" id="ARBA00023066"/>
    </source>
</evidence>
<protein>
    <recommendedName>
        <fullName evidence="13">S-adenosylmethionine decarboxylase proenzyme</fullName>
        <ecNumber evidence="13">4.1.1.50</ecNumber>
    </recommendedName>
</protein>
<evidence type="ECO:0000256" key="10">
    <source>
        <dbReference type="ARBA" id="ARBA00023270"/>
    </source>
</evidence>
<feature type="modified residue" description="Pyruvic acid (Ser); by autocatalysis" evidence="16">
    <location>
        <position position="99"/>
    </location>
</feature>
<feature type="chain" id="PRO_5042320372" description="S-adenosylmethionine decarboxylase alpha chain" evidence="18">
    <location>
        <begin position="99"/>
        <end position="383"/>
    </location>
</feature>
<feature type="active site" description="Proton donor; for catalytic activity" evidence="14">
    <location>
        <position position="113"/>
    </location>
</feature>
<dbReference type="EMBL" id="LODT01000028">
    <property type="protein sequence ID" value="KYQ93099.1"/>
    <property type="molecule type" value="Genomic_DNA"/>
</dbReference>
<dbReference type="OMA" id="WFEESSN"/>
<evidence type="ECO:0000256" key="3">
    <source>
        <dbReference type="ARBA" id="ARBA00022691"/>
    </source>
</evidence>
<sequence length="383" mass="43292">MPIMSTIDKLFNESDAGFIGNHQHNGYTNETTEEIYGFEGPEKKLDIRFCQMKSSKISTKSGLRMINKEKWQTVLDSARCTIISQKSNDYMDAYVLSESSLFVYPRRAMIKTCGTTTLLHLIAKMIKVGQECGLEVEMVLFSRKNLNHPSKQVFPHCSFSDEVEFLNKSFQGQAYVMGPLNKDHWNLYIADFRKSSTFQRTEQTFEVMMHDLDPKVMEQFFKKPDQPVSEVTEKSGIAGLLPGSLIDDFQFDPCGYSMNGLLNQWYWTIHITPESHCSYVSFDTNLALADYNQLLANVLEVFKPGRFTAAIYAEDGSPCGDPYSSLDLPSAYSIQNKTVHGFDGGYDVVVCNYSLVGKEKKHSTKQDLTSKSPLECNLISVGN</sequence>
<dbReference type="PANTHER" id="PTHR11570:SF0">
    <property type="entry name" value="S-ADENOSYLMETHIONINE DECARBOXYLASE PROENZYME"/>
    <property type="match status" value="1"/>
</dbReference>
<keyword evidence="11 13" id="KW-0670">Pyruvate</keyword>
<evidence type="ECO:0000256" key="5">
    <source>
        <dbReference type="ARBA" id="ARBA00022813"/>
    </source>
</evidence>
<evidence type="ECO:0000256" key="8">
    <source>
        <dbReference type="ARBA" id="ARBA00023145"/>
    </source>
</evidence>
<accession>A0A151ZGR5</accession>
<dbReference type="InterPro" id="IPR016067">
    <property type="entry name" value="S-AdoMet_deCO2ase_core"/>
</dbReference>
<feature type="binding site" evidence="15">
    <location>
        <position position="274"/>
    </location>
    <ligand>
        <name>substrate</name>
    </ligand>
</feature>
<dbReference type="GO" id="GO:0008295">
    <property type="term" value="P:spermidine biosynthetic process"/>
    <property type="evidence" value="ECO:0007669"/>
    <property type="project" value="UniProtKB-KW"/>
</dbReference>
<evidence type="ECO:0000313" key="19">
    <source>
        <dbReference type="EMBL" id="KYQ93099.1"/>
    </source>
</evidence>
<feature type="active site" description="Proton acceptor; for processing activity" evidence="14">
    <location>
        <position position="257"/>
    </location>
</feature>
<comment type="cofactor">
    <cofactor evidence="13">
        <name>pyruvate</name>
        <dbReference type="ChEBI" id="CHEBI:15361"/>
    </cofactor>
    <text evidence="13">Binds 1 pyruvoyl group covalently per subunit.</text>
</comment>
<dbReference type="Pfam" id="PF01536">
    <property type="entry name" value="SAM_decarbox"/>
    <property type="match status" value="1"/>
</dbReference>
<dbReference type="GO" id="GO:0004014">
    <property type="term" value="F:adenosylmethionine decarboxylase activity"/>
    <property type="evidence" value="ECO:0007669"/>
    <property type="project" value="UniProtKB-EC"/>
</dbReference>
<evidence type="ECO:0000256" key="1">
    <source>
        <dbReference type="ARBA" id="ARBA00004911"/>
    </source>
</evidence>
<feature type="binding site" evidence="15">
    <location>
        <position position="98"/>
    </location>
    <ligand>
        <name>substrate</name>
    </ligand>
</feature>
<dbReference type="InParanoid" id="A0A151ZGR5"/>
<gene>
    <name evidence="19" type="ORF">DLAC_05724</name>
</gene>
<feature type="site" description="Cleavage (non-hydrolytic); by autolysis" evidence="17">
    <location>
        <begin position="98"/>
        <end position="99"/>
    </location>
</feature>
<evidence type="ECO:0000313" key="20">
    <source>
        <dbReference type="Proteomes" id="UP000076078"/>
    </source>
</evidence>
<evidence type="ECO:0000256" key="7">
    <source>
        <dbReference type="ARBA" id="ARBA00023115"/>
    </source>
</evidence>
<evidence type="ECO:0000256" key="16">
    <source>
        <dbReference type="PIRSR" id="PIRSR001355-3"/>
    </source>
</evidence>
<dbReference type="Gene3D" id="3.60.90.10">
    <property type="entry name" value="S-adenosylmethionine decarboxylase"/>
    <property type="match status" value="1"/>
</dbReference>
<feature type="binding site" evidence="15">
    <location>
        <position position="251"/>
    </location>
    <ligand>
        <name>substrate</name>
    </ligand>
</feature>
<dbReference type="GO" id="GO:0006597">
    <property type="term" value="P:spermine biosynthetic process"/>
    <property type="evidence" value="ECO:0007669"/>
    <property type="project" value="InterPro"/>
</dbReference>
<evidence type="ECO:0000256" key="11">
    <source>
        <dbReference type="ARBA" id="ARBA00023317"/>
    </source>
</evidence>
<dbReference type="EC" id="4.1.1.50" evidence="13"/>
<keyword evidence="5 17" id="KW-0068">Autocatalytic cleavage</keyword>
<comment type="caution">
    <text evidence="19">The sequence shown here is derived from an EMBL/GenBank/DDBJ whole genome shotgun (WGS) entry which is preliminary data.</text>
</comment>
<evidence type="ECO:0000256" key="14">
    <source>
        <dbReference type="PIRSR" id="PIRSR001355-1"/>
    </source>
</evidence>
<comment type="similarity">
    <text evidence="2 13">Belongs to the eukaryotic AdoMetDC family.</text>
</comment>
<evidence type="ECO:0000256" key="4">
    <source>
        <dbReference type="ARBA" id="ARBA00022793"/>
    </source>
</evidence>
<keyword evidence="9 13" id="KW-0456">Lyase</keyword>
<proteinExistence type="inferred from homology"/>
<evidence type="ECO:0000256" key="9">
    <source>
        <dbReference type="ARBA" id="ARBA00023239"/>
    </source>
</evidence>
<dbReference type="UniPathway" id="UPA00331">
    <property type="reaction ID" value="UER00451"/>
</dbReference>
<dbReference type="InterPro" id="IPR048283">
    <property type="entry name" value="AdoMetDC-like"/>
</dbReference>
<dbReference type="FunFam" id="3.30.360.50:FF:000001">
    <property type="entry name" value="S-adenosylmethionine decarboxylase proenzyme"/>
    <property type="match status" value="1"/>
</dbReference>
<dbReference type="InterPro" id="IPR018166">
    <property type="entry name" value="S-AdoMet_deCO2ase_CS"/>
</dbReference>
<dbReference type="SUPFAM" id="SSF56276">
    <property type="entry name" value="S-adenosylmethionine decarboxylase"/>
    <property type="match status" value="1"/>
</dbReference>
<keyword evidence="7 13" id="KW-0620">Polyamine biosynthesis</keyword>
<comment type="pathway">
    <text evidence="1 13">Amine and polyamine biosynthesis; S-adenosylmethioninamine biosynthesis; S-adenosylmethioninamine from S-adenosyl-L-methionine: step 1/1.</text>
</comment>
<comment type="catalytic activity">
    <reaction evidence="12 13">
        <text>S-adenosyl-L-methionine + H(+) = S-adenosyl 3-(methylsulfanyl)propylamine + CO2</text>
        <dbReference type="Rhea" id="RHEA:15981"/>
        <dbReference type="ChEBI" id="CHEBI:15378"/>
        <dbReference type="ChEBI" id="CHEBI:16526"/>
        <dbReference type="ChEBI" id="CHEBI:57443"/>
        <dbReference type="ChEBI" id="CHEBI:59789"/>
        <dbReference type="EC" id="4.1.1.50"/>
    </reaction>
</comment>
<dbReference type="Proteomes" id="UP000076078">
    <property type="component" value="Unassembled WGS sequence"/>
</dbReference>
<reference evidence="19 20" key="1">
    <citation type="submission" date="2015-12" db="EMBL/GenBank/DDBJ databases">
        <title>Dictyostelia acquired genes for synthesis and detection of signals that induce cell-type specialization by lateral gene transfer from prokaryotes.</title>
        <authorList>
            <person name="Gloeckner G."/>
            <person name="Schaap P."/>
        </authorList>
    </citation>
    <scope>NUCLEOTIDE SEQUENCE [LARGE SCALE GENOMIC DNA]</scope>
    <source>
        <strain evidence="19 20">TK</strain>
    </source>
</reference>
<keyword evidence="4 13" id="KW-0210">Decarboxylase</keyword>
<evidence type="ECO:0000256" key="18">
    <source>
        <dbReference type="PIRSR" id="PIRSR001355-5"/>
    </source>
</evidence>